<dbReference type="PANTHER" id="PTHR33677">
    <property type="entry name" value="TRANSCRIPTIONAL REPRESSOR FRMR-RELATED"/>
    <property type="match status" value="1"/>
</dbReference>
<keyword evidence="9" id="KW-1185">Reference proteome</keyword>
<dbReference type="STRING" id="1408281.Epro_0143"/>
<dbReference type="KEGG" id="epo:Epro_0143"/>
<comment type="subcellular location">
    <subcellularLocation>
        <location evidence="1">Cytoplasm</location>
    </subcellularLocation>
</comment>
<evidence type="ECO:0000256" key="3">
    <source>
        <dbReference type="ARBA" id="ARBA00011738"/>
    </source>
</evidence>
<evidence type="ECO:0000256" key="2">
    <source>
        <dbReference type="ARBA" id="ARBA00005260"/>
    </source>
</evidence>
<evidence type="ECO:0000256" key="5">
    <source>
        <dbReference type="ARBA" id="ARBA00022723"/>
    </source>
</evidence>
<dbReference type="GO" id="GO:0046872">
    <property type="term" value="F:metal ion binding"/>
    <property type="evidence" value="ECO:0007669"/>
    <property type="project" value="UniProtKB-KW"/>
</dbReference>
<dbReference type="GO" id="GO:0045892">
    <property type="term" value="P:negative regulation of DNA-templated transcription"/>
    <property type="evidence" value="ECO:0007669"/>
    <property type="project" value="UniProtKB-ARBA"/>
</dbReference>
<accession>A0A0G3WI30</accession>
<keyword evidence="4" id="KW-0963">Cytoplasm</keyword>
<organism evidence="8 9">
    <name type="scientific">Endomicrobium proavitum</name>
    <dbReference type="NCBI Taxonomy" id="1408281"/>
    <lineage>
        <taxon>Bacteria</taxon>
        <taxon>Pseudomonadati</taxon>
        <taxon>Elusimicrobiota</taxon>
        <taxon>Endomicrobiia</taxon>
        <taxon>Endomicrobiales</taxon>
        <taxon>Endomicrobiaceae</taxon>
        <taxon>Endomicrobium</taxon>
    </lineage>
</organism>
<evidence type="ECO:0000256" key="6">
    <source>
        <dbReference type="ARBA" id="ARBA00039938"/>
    </source>
</evidence>
<dbReference type="Proteomes" id="UP000035337">
    <property type="component" value="Chromosome"/>
</dbReference>
<dbReference type="Pfam" id="PF02583">
    <property type="entry name" value="Trns_repr_metal"/>
    <property type="match status" value="1"/>
</dbReference>
<dbReference type="EMBL" id="CP009498">
    <property type="protein sequence ID" value="AKL97522.1"/>
    <property type="molecule type" value="Genomic_DNA"/>
</dbReference>
<dbReference type="OrthoDB" id="9811244at2"/>
<dbReference type="RefSeq" id="WP_052569679.1">
    <property type="nucleotide sequence ID" value="NZ_CP009498.1"/>
</dbReference>
<evidence type="ECO:0000313" key="9">
    <source>
        <dbReference type="Proteomes" id="UP000035337"/>
    </source>
</evidence>
<evidence type="ECO:0000313" key="8">
    <source>
        <dbReference type="EMBL" id="AKL97522.1"/>
    </source>
</evidence>
<evidence type="ECO:0000256" key="1">
    <source>
        <dbReference type="ARBA" id="ARBA00004496"/>
    </source>
</evidence>
<dbReference type="GO" id="GO:0003677">
    <property type="term" value="F:DNA binding"/>
    <property type="evidence" value="ECO:0007669"/>
    <property type="project" value="InterPro"/>
</dbReference>
<dbReference type="PANTHER" id="PTHR33677:SF4">
    <property type="entry name" value="COPPER-SENSING TRANSCRIPTIONAL REPRESSOR CSOR"/>
    <property type="match status" value="1"/>
</dbReference>
<dbReference type="InterPro" id="IPR038390">
    <property type="entry name" value="Metal_Tscrpt_repr_sf"/>
</dbReference>
<dbReference type="Gene3D" id="1.20.58.1000">
    <property type="entry name" value="Metal-sensitive repressor, helix protomer"/>
    <property type="match status" value="1"/>
</dbReference>
<keyword evidence="5" id="KW-0479">Metal-binding</keyword>
<protein>
    <recommendedName>
        <fullName evidence="6">Copper-sensing transcriptional repressor CsoR</fullName>
    </recommendedName>
    <alternativeName>
        <fullName evidence="7">Copper-sensitive operon repressor</fullName>
    </alternativeName>
</protein>
<dbReference type="GO" id="GO:0005737">
    <property type="term" value="C:cytoplasm"/>
    <property type="evidence" value="ECO:0007669"/>
    <property type="project" value="UniProtKB-SubCell"/>
</dbReference>
<evidence type="ECO:0000256" key="7">
    <source>
        <dbReference type="ARBA" id="ARBA00041544"/>
    </source>
</evidence>
<comment type="subunit">
    <text evidence="3">Homodimer.</text>
</comment>
<gene>
    <name evidence="8" type="primary">csoR</name>
    <name evidence="8" type="ORF">Epro_0143</name>
</gene>
<sequence>MKADKKKVLRLLNTARGQIDGVIKMINDDKYCVDVVNQIMASSAILKKTAKDVLEGHLTSCVAESFKSGKQSDREEKIEEIIDIFSKLSK</sequence>
<reference evidence="8 9" key="1">
    <citation type="submission" date="2014-09" db="EMBL/GenBank/DDBJ databases">
        <title>Complete genome sequence of Endomicrobium proavitum.</title>
        <authorList>
            <person name="Zheng H."/>
        </authorList>
    </citation>
    <scope>NUCLEOTIDE SEQUENCE [LARGE SCALE GENOMIC DNA]</scope>
    <source>
        <strain evidence="8 9">Rsa215</strain>
    </source>
</reference>
<evidence type="ECO:0000256" key="4">
    <source>
        <dbReference type="ARBA" id="ARBA00022490"/>
    </source>
</evidence>
<dbReference type="InterPro" id="IPR003735">
    <property type="entry name" value="Metal_Tscrpt_repr"/>
</dbReference>
<dbReference type="AlphaFoldDB" id="A0A0G3WI30"/>
<name>A0A0G3WI30_9BACT</name>
<comment type="similarity">
    <text evidence="2">Belongs to the FrmR/RcnR family.</text>
</comment>
<proteinExistence type="inferred from homology"/>